<comment type="caution">
    <text evidence="8">The sequence shown here is derived from an EMBL/GenBank/DDBJ whole genome shotgun (WGS) entry which is preliminary data.</text>
</comment>
<keyword evidence="3 6" id="KW-0812">Transmembrane</keyword>
<dbReference type="InterPro" id="IPR015414">
    <property type="entry name" value="TMEM64"/>
</dbReference>
<name>A0A0F9WI95_9ZZZZ</name>
<dbReference type="AlphaFoldDB" id="A0A0F9WI95"/>
<proteinExistence type="predicted"/>
<evidence type="ECO:0000256" key="1">
    <source>
        <dbReference type="ARBA" id="ARBA00004651"/>
    </source>
</evidence>
<keyword evidence="2" id="KW-1003">Cell membrane</keyword>
<evidence type="ECO:0000256" key="4">
    <source>
        <dbReference type="ARBA" id="ARBA00022989"/>
    </source>
</evidence>
<evidence type="ECO:0000256" key="6">
    <source>
        <dbReference type="SAM" id="Phobius"/>
    </source>
</evidence>
<keyword evidence="5 6" id="KW-0472">Membrane</keyword>
<dbReference type="PANTHER" id="PTHR12677:SF59">
    <property type="entry name" value="GOLGI APPARATUS MEMBRANE PROTEIN TVP38-RELATED"/>
    <property type="match status" value="1"/>
</dbReference>
<feature type="transmembrane region" description="Helical" evidence="6">
    <location>
        <begin position="17"/>
        <end position="34"/>
    </location>
</feature>
<evidence type="ECO:0000313" key="8">
    <source>
        <dbReference type="EMBL" id="KKN85671.1"/>
    </source>
</evidence>
<feature type="transmembrane region" description="Helical" evidence="6">
    <location>
        <begin position="168"/>
        <end position="188"/>
    </location>
</feature>
<feature type="domain" description="VTT" evidence="7">
    <location>
        <begin position="73"/>
        <end position="191"/>
    </location>
</feature>
<organism evidence="8">
    <name type="scientific">marine sediment metagenome</name>
    <dbReference type="NCBI Taxonomy" id="412755"/>
    <lineage>
        <taxon>unclassified sequences</taxon>
        <taxon>metagenomes</taxon>
        <taxon>ecological metagenomes</taxon>
    </lineage>
</organism>
<evidence type="ECO:0000256" key="2">
    <source>
        <dbReference type="ARBA" id="ARBA00022475"/>
    </source>
</evidence>
<evidence type="ECO:0000256" key="5">
    <source>
        <dbReference type="ARBA" id="ARBA00023136"/>
    </source>
</evidence>
<gene>
    <name evidence="8" type="ORF">LCGC14_0276540</name>
</gene>
<evidence type="ECO:0000259" key="7">
    <source>
        <dbReference type="Pfam" id="PF09335"/>
    </source>
</evidence>
<protein>
    <recommendedName>
        <fullName evidence="7">VTT domain-containing protein</fullName>
    </recommendedName>
</protein>
<keyword evidence="4 6" id="KW-1133">Transmembrane helix</keyword>
<accession>A0A0F9WI95</accession>
<sequence length="255" mass="27146">MEVATSARQESRRWRRIWPIVIAILALGALAVMGKVFNVGAHVEPFLRWVQQQGVWGPVVIVGVYAVACVLMLPGVLLTVPVGYVFGVGVGVATVSVASVLGACAAFWVGRTVGRGWVQQKVAGNARFAAIDAAVGREGFKIVLLTRLSPIFPFNLQNFAYGLTTVGFWKYALASWIGMLPGTVLYVYLGSAARSLLDATSGDLAADWRVQVMFWAGLAIAVGVAVFVARVARRALKAVAINDGSDQSHGQTTKA</sequence>
<dbReference type="Pfam" id="PF09335">
    <property type="entry name" value="VTT_dom"/>
    <property type="match status" value="1"/>
</dbReference>
<feature type="transmembrane region" description="Helical" evidence="6">
    <location>
        <begin position="84"/>
        <end position="109"/>
    </location>
</feature>
<dbReference type="InterPro" id="IPR032816">
    <property type="entry name" value="VTT_dom"/>
</dbReference>
<dbReference type="EMBL" id="LAZR01000156">
    <property type="protein sequence ID" value="KKN85671.1"/>
    <property type="molecule type" value="Genomic_DNA"/>
</dbReference>
<dbReference type="PANTHER" id="PTHR12677">
    <property type="entry name" value="GOLGI APPARATUS MEMBRANE PROTEIN TVP38-RELATED"/>
    <property type="match status" value="1"/>
</dbReference>
<comment type="subcellular location">
    <subcellularLocation>
        <location evidence="1">Cell membrane</location>
        <topology evidence="1">Multi-pass membrane protein</topology>
    </subcellularLocation>
</comment>
<evidence type="ECO:0000256" key="3">
    <source>
        <dbReference type="ARBA" id="ARBA00022692"/>
    </source>
</evidence>
<feature type="transmembrane region" description="Helical" evidence="6">
    <location>
        <begin position="55"/>
        <end position="78"/>
    </location>
</feature>
<feature type="transmembrane region" description="Helical" evidence="6">
    <location>
        <begin position="208"/>
        <end position="229"/>
    </location>
</feature>
<reference evidence="8" key="1">
    <citation type="journal article" date="2015" name="Nature">
        <title>Complex archaea that bridge the gap between prokaryotes and eukaryotes.</title>
        <authorList>
            <person name="Spang A."/>
            <person name="Saw J.H."/>
            <person name="Jorgensen S.L."/>
            <person name="Zaremba-Niedzwiedzka K."/>
            <person name="Martijn J."/>
            <person name="Lind A.E."/>
            <person name="van Eijk R."/>
            <person name="Schleper C."/>
            <person name="Guy L."/>
            <person name="Ettema T.J."/>
        </authorList>
    </citation>
    <scope>NUCLEOTIDE SEQUENCE</scope>
</reference>
<dbReference type="GO" id="GO:0005886">
    <property type="term" value="C:plasma membrane"/>
    <property type="evidence" value="ECO:0007669"/>
    <property type="project" value="UniProtKB-SubCell"/>
</dbReference>